<reference evidence="3 4" key="1">
    <citation type="journal article" date="2015" name="Int. J. Syst. Evol. Microbiol.">
        <title>Gemmobacter intermedius sp. nov., isolated from a white stork (Ciconia ciconia).</title>
        <authorList>
            <person name="Kampfer P."/>
            <person name="Jerzak L."/>
            <person name="Wilharm G."/>
            <person name="Golke J."/>
            <person name="Busse H.J."/>
            <person name="Glaeser S.P."/>
        </authorList>
    </citation>
    <scope>NUCLEOTIDE SEQUENCE [LARGE SCALE GENOMIC DNA]</scope>
    <source>
        <strain evidence="3 4">119/4</strain>
    </source>
</reference>
<name>A0A444M8Q6_9RHOB</name>
<keyword evidence="4" id="KW-1185">Reference proteome</keyword>
<dbReference type="RefSeq" id="WP_128490303.1">
    <property type="nucleotide sequence ID" value="NZ_JBHLXB010000152.1"/>
</dbReference>
<sequence>MISSLRLPLLALLLSAGAQMLNAQEPPRSELQTLSYYHQQGDRAATEAEIRRLRLKYPQWMPPADLSKLSVTAPSQEIDLYYRQIAAGDYEGARSTLAQAKAAFPDWQPPAEMTTLLAVSEGQKRFDEALSAGDPRQAADLAGRIPDLLRCERINNAWRLAEAQTATGRKTQALGLYQSILETCTNSNDLSATLEKADQIADEAQMSGFFDIAFRRFPAEAPRFQALQTRLLAGRGKAAPPRKPPPAPAHAAGPGPAAAGARPAAPARAPAAAGSNTGGGARNVQAAKDRGDWAGCLAASEGSATTAAQYNRAWCAYNLDRPLEAVDSFRRALQGRMTATERRDAQYGIALAYLKMGMTEPAAQIAAKVDLTRSQRVDVERQILDQRGVAAYKARNYVQAIRYFDALEQISGGISRNLGMLRAWSYLNSGQRARARAEFLRMHNELASTETARGLEAPGE</sequence>
<dbReference type="OrthoDB" id="7324591at2"/>
<feature type="region of interest" description="Disordered" evidence="1">
    <location>
        <begin position="234"/>
        <end position="284"/>
    </location>
</feature>
<organism evidence="3 4">
    <name type="scientific">Falsigemmobacter intermedius</name>
    <dbReference type="NCBI Taxonomy" id="1553448"/>
    <lineage>
        <taxon>Bacteria</taxon>
        <taxon>Pseudomonadati</taxon>
        <taxon>Pseudomonadota</taxon>
        <taxon>Alphaproteobacteria</taxon>
        <taxon>Rhodobacterales</taxon>
        <taxon>Paracoccaceae</taxon>
        <taxon>Falsigemmobacter</taxon>
    </lineage>
</organism>
<evidence type="ECO:0000256" key="2">
    <source>
        <dbReference type="SAM" id="SignalP"/>
    </source>
</evidence>
<dbReference type="EMBL" id="SBLC01000028">
    <property type="protein sequence ID" value="RWY38848.1"/>
    <property type="molecule type" value="Genomic_DNA"/>
</dbReference>
<dbReference type="InterPro" id="IPR019734">
    <property type="entry name" value="TPR_rpt"/>
</dbReference>
<feature type="signal peptide" evidence="2">
    <location>
        <begin position="1"/>
        <end position="23"/>
    </location>
</feature>
<dbReference type="Proteomes" id="UP000287168">
    <property type="component" value="Unassembled WGS sequence"/>
</dbReference>
<comment type="caution">
    <text evidence="3">The sequence shown here is derived from an EMBL/GenBank/DDBJ whole genome shotgun (WGS) entry which is preliminary data.</text>
</comment>
<dbReference type="Pfam" id="PF13174">
    <property type="entry name" value="TPR_6"/>
    <property type="match status" value="1"/>
</dbReference>
<evidence type="ECO:0000313" key="4">
    <source>
        <dbReference type="Proteomes" id="UP000287168"/>
    </source>
</evidence>
<feature type="compositionally biased region" description="Low complexity" evidence="1">
    <location>
        <begin position="249"/>
        <end position="274"/>
    </location>
</feature>
<dbReference type="SUPFAM" id="SSF48452">
    <property type="entry name" value="TPR-like"/>
    <property type="match status" value="1"/>
</dbReference>
<dbReference type="AlphaFoldDB" id="A0A444M8Q6"/>
<keyword evidence="2" id="KW-0732">Signal</keyword>
<evidence type="ECO:0000256" key="1">
    <source>
        <dbReference type="SAM" id="MobiDB-lite"/>
    </source>
</evidence>
<dbReference type="Gene3D" id="1.25.40.10">
    <property type="entry name" value="Tetratricopeptide repeat domain"/>
    <property type="match status" value="2"/>
</dbReference>
<accession>A0A444M8Q6</accession>
<protein>
    <submittedName>
        <fullName evidence="3">Tetratricopeptide repeat protein</fullName>
    </submittedName>
</protein>
<gene>
    <name evidence="3" type="ORF">EP867_15030</name>
</gene>
<dbReference type="InterPro" id="IPR011990">
    <property type="entry name" value="TPR-like_helical_dom_sf"/>
</dbReference>
<proteinExistence type="predicted"/>
<feature type="chain" id="PRO_5019554476" evidence="2">
    <location>
        <begin position="24"/>
        <end position="460"/>
    </location>
</feature>
<evidence type="ECO:0000313" key="3">
    <source>
        <dbReference type="EMBL" id="RWY38848.1"/>
    </source>
</evidence>